<dbReference type="InterPro" id="IPR034583">
    <property type="entry name" value="EMF1"/>
</dbReference>
<sequence length="1149" mass="128834">MAVSVIEDLQHSPVATKAAELNVADDGKDSNDCKHFTIRGYVSEVRKRDANISWPFQHYNCSSLECAKMLPPLHVAQFRWWDCQNCVHGIMGNAAEMATEGAVCLEAVKDDKKELQDSISRASHLVTMKVLSKLPQISKGNCIEERFLMDDFPVANISLDGNTESKYVLRNLMHEGSKIFKGDHDRTNEKKIPLGEANYVPATCEAPKLREKGIFENSSNGKGLWFVPSRNSLNSVLLQHDETRLHQLGHSKMLDGPKSFQTNIAVYSTKEDEGLLKMKTNGNEIQKKLTKKVRVDLVNQKDVLYANLGRRIGHDGPCQDEKGCCGALEDYSDNIVLTDEDPEILSHIVERLNVKKVKKVRLLADIIQSGEQNMPRYGLTPSRNPKTINGDLRRHAIVRKKVLLLNHNSDSSTPNLKSAMQTYRSQRGIDDDEDMEGTPNFGQRCHLFARRNFIKPLESGKGDEVLPDKGEVPSLMHRLKANARKGRSNANSINCPINISGISADMTVGKNHDENITVNCRRMYEQKTPVDHKQTLITKDGHVTSTIRTSNIRIHRSARSKQFSSKNISIKDSHTIGKTQLCGLETKDNTSREEFLLKMRNKRTIIDRGKPSQAKDTFAAQQQAASKGREEATKMQRNEATAMEALDDIPMDIVELLARNQHERHHLIAEADNRSNPKMSEAYDSTETINGLDAIQTNSSIVSDAERRNLSHQKFQVSDKGFGVKTIFHRDADFNHGLKIHNLPINGKKNLHMDLNRHYCEPVICKAASCNLGSNRDCGELNFSCCGANIKASQHWLRDPITECQHLCRNNNDGERLHINSHSFGVKAPLYRKSTPSILDSNMQLFAHLDDGQNLRNLIGKDQQIFPNNETTSVLTSTKLVNRHQSKVDPVNVYSNETISALNLLRLMDWAAWSGESQHCLKSYARFTNKTGINANDQYNEPLGSEYGGTRKEPCICPREIVNPLTSPKPRNSCMPYRPLPRVGVLGPALQKEIWNSSSLSGLPVRNSAELFLQDDEKEKTGTSHLWQSETGSRCNNSLARVGPNRGPGTFLIPNTVACSACNCTTQIGVSNKVDTVLPHLGFCKVENCGVNRNPADFAMLDENNEYMIEMKVEKHECLPRSERYRGSSHVQKKQRVMKLTDLKGFAVG</sequence>
<reference evidence="2 3" key="1">
    <citation type="journal article" date="2017" name="Nature">
        <title>The Apostasia genome and the evolution of orchids.</title>
        <authorList>
            <person name="Zhang G.Q."/>
            <person name="Liu K.W."/>
            <person name="Li Z."/>
            <person name="Lohaus R."/>
            <person name="Hsiao Y.Y."/>
            <person name="Niu S.C."/>
            <person name="Wang J.Y."/>
            <person name="Lin Y.C."/>
            <person name="Xu Q."/>
            <person name="Chen L.J."/>
            <person name="Yoshida K."/>
            <person name="Fujiwara S."/>
            <person name="Wang Z.W."/>
            <person name="Zhang Y.Q."/>
            <person name="Mitsuda N."/>
            <person name="Wang M."/>
            <person name="Liu G.H."/>
            <person name="Pecoraro L."/>
            <person name="Huang H.X."/>
            <person name="Xiao X.J."/>
            <person name="Lin M."/>
            <person name="Wu X.Y."/>
            <person name="Wu W.L."/>
            <person name="Chen Y.Y."/>
            <person name="Chang S.B."/>
            <person name="Sakamoto S."/>
            <person name="Ohme-Takagi M."/>
            <person name="Yagi M."/>
            <person name="Zeng S.J."/>
            <person name="Shen C.Y."/>
            <person name="Yeh C.M."/>
            <person name="Luo Y.B."/>
            <person name="Tsai W.C."/>
            <person name="Van de Peer Y."/>
            <person name="Liu Z.J."/>
        </authorList>
    </citation>
    <scope>NUCLEOTIDE SEQUENCE [LARGE SCALE GENOMIC DNA]</scope>
    <source>
        <strain evidence="3">cv. Shenzhen</strain>
        <tissue evidence="2">Stem</tissue>
    </source>
</reference>
<dbReference type="PANTHER" id="PTHR35504">
    <property type="entry name" value="PROTEIN EMBRYONIC FLOWER 1"/>
    <property type="match status" value="1"/>
</dbReference>
<keyword evidence="3" id="KW-1185">Reference proteome</keyword>
<dbReference type="GO" id="GO:0045892">
    <property type="term" value="P:negative regulation of DNA-templated transcription"/>
    <property type="evidence" value="ECO:0007669"/>
    <property type="project" value="InterPro"/>
</dbReference>
<organism evidence="2 3">
    <name type="scientific">Apostasia shenzhenica</name>
    <dbReference type="NCBI Taxonomy" id="1088818"/>
    <lineage>
        <taxon>Eukaryota</taxon>
        <taxon>Viridiplantae</taxon>
        <taxon>Streptophyta</taxon>
        <taxon>Embryophyta</taxon>
        <taxon>Tracheophyta</taxon>
        <taxon>Spermatophyta</taxon>
        <taxon>Magnoliopsida</taxon>
        <taxon>Liliopsida</taxon>
        <taxon>Asparagales</taxon>
        <taxon>Orchidaceae</taxon>
        <taxon>Apostasioideae</taxon>
        <taxon>Apostasia</taxon>
    </lineage>
</organism>
<dbReference type="PANTHER" id="PTHR35504:SF1">
    <property type="entry name" value="PROTEIN EMBRYONIC FLOWER 1"/>
    <property type="match status" value="1"/>
</dbReference>
<dbReference type="GO" id="GO:0009910">
    <property type="term" value="P:negative regulation of flower development"/>
    <property type="evidence" value="ECO:0007669"/>
    <property type="project" value="InterPro"/>
</dbReference>
<evidence type="ECO:0000313" key="3">
    <source>
        <dbReference type="Proteomes" id="UP000236161"/>
    </source>
</evidence>
<gene>
    <name evidence="2" type="primary">EMF1</name>
    <name evidence="2" type="ORF">AXF42_Ash003983</name>
</gene>
<dbReference type="AlphaFoldDB" id="A0A2I0AIF3"/>
<dbReference type="OrthoDB" id="754229at2759"/>
<dbReference type="Proteomes" id="UP000236161">
    <property type="component" value="Unassembled WGS sequence"/>
</dbReference>
<name>A0A2I0AIF3_9ASPA</name>
<protein>
    <submittedName>
        <fullName evidence="2">Protein embryonic flower 1</fullName>
    </submittedName>
</protein>
<dbReference type="STRING" id="1088818.A0A2I0AIF3"/>
<feature type="region of interest" description="Disordered" evidence="1">
    <location>
        <begin position="607"/>
        <end position="632"/>
    </location>
</feature>
<evidence type="ECO:0000256" key="1">
    <source>
        <dbReference type="SAM" id="MobiDB-lite"/>
    </source>
</evidence>
<proteinExistence type="predicted"/>
<dbReference type="EMBL" id="KZ451980">
    <property type="protein sequence ID" value="PKA55344.1"/>
    <property type="molecule type" value="Genomic_DNA"/>
</dbReference>
<evidence type="ECO:0000313" key="2">
    <source>
        <dbReference type="EMBL" id="PKA55344.1"/>
    </source>
</evidence>
<accession>A0A2I0AIF3</accession>
<dbReference type="GO" id="GO:0048367">
    <property type="term" value="P:shoot system development"/>
    <property type="evidence" value="ECO:0007669"/>
    <property type="project" value="InterPro"/>
</dbReference>